<evidence type="ECO:0000256" key="5">
    <source>
        <dbReference type="SAM" id="SignalP"/>
    </source>
</evidence>
<evidence type="ECO:0000256" key="1">
    <source>
        <dbReference type="ARBA" id="ARBA00022729"/>
    </source>
</evidence>
<dbReference type="Gene3D" id="4.10.410.20">
    <property type="match status" value="1"/>
</dbReference>
<dbReference type="OrthoDB" id="98591at2759"/>
<dbReference type="SUPFAM" id="SSF90188">
    <property type="entry name" value="Somatomedin B domain"/>
    <property type="match status" value="1"/>
</dbReference>
<evidence type="ECO:0000256" key="2">
    <source>
        <dbReference type="ARBA" id="ARBA00023157"/>
    </source>
</evidence>
<keyword evidence="1 5" id="KW-0732">Signal</keyword>
<feature type="domain" description="SMB" evidence="6">
    <location>
        <begin position="39"/>
        <end position="94"/>
    </location>
</feature>
<dbReference type="EMBL" id="CVRI01000009">
    <property type="protein sequence ID" value="CRK88601.1"/>
    <property type="molecule type" value="Genomic_DNA"/>
</dbReference>
<evidence type="ECO:0000256" key="3">
    <source>
        <dbReference type="ARBA" id="ARBA00023180"/>
    </source>
</evidence>
<dbReference type="AlphaFoldDB" id="A0A1J1HQV9"/>
<dbReference type="SUPFAM" id="SSF82895">
    <property type="entry name" value="TSP-1 type 1 repeat"/>
    <property type="match status" value="1"/>
</dbReference>
<evidence type="ECO:0000259" key="6">
    <source>
        <dbReference type="PROSITE" id="PS50958"/>
    </source>
</evidence>
<dbReference type="Proteomes" id="UP000183832">
    <property type="component" value="Unassembled WGS sequence"/>
</dbReference>
<dbReference type="PANTHER" id="PTHR20920:SF5">
    <property type="entry name" value="SMB DOMAIN-CONTAINING PROTEIN"/>
    <property type="match status" value="1"/>
</dbReference>
<evidence type="ECO:0000313" key="8">
    <source>
        <dbReference type="Proteomes" id="UP000183832"/>
    </source>
</evidence>
<dbReference type="Pfam" id="PF19028">
    <property type="entry name" value="TSP1_spondin"/>
    <property type="match status" value="1"/>
</dbReference>
<evidence type="ECO:0000256" key="4">
    <source>
        <dbReference type="SAM" id="MobiDB-lite"/>
    </source>
</evidence>
<dbReference type="InterPro" id="IPR044004">
    <property type="entry name" value="TSP1_spondin_dom"/>
</dbReference>
<dbReference type="STRING" id="568069.A0A1J1HQV9"/>
<dbReference type="InterPro" id="IPR000884">
    <property type="entry name" value="TSP1_rpt"/>
</dbReference>
<organism evidence="7 8">
    <name type="scientific">Clunio marinus</name>
    <dbReference type="NCBI Taxonomy" id="568069"/>
    <lineage>
        <taxon>Eukaryota</taxon>
        <taxon>Metazoa</taxon>
        <taxon>Ecdysozoa</taxon>
        <taxon>Arthropoda</taxon>
        <taxon>Hexapoda</taxon>
        <taxon>Insecta</taxon>
        <taxon>Pterygota</taxon>
        <taxon>Neoptera</taxon>
        <taxon>Endopterygota</taxon>
        <taxon>Diptera</taxon>
        <taxon>Nematocera</taxon>
        <taxon>Chironomoidea</taxon>
        <taxon>Chironomidae</taxon>
        <taxon>Clunio</taxon>
    </lineage>
</organism>
<accession>A0A1J1HQV9</accession>
<sequence>MSTMKVSVNIKVKSNVKCIIWCLMFVSILDHTEAGSCREAALCCNGRDSSCVVQKTPINVINEDPNEKPCYCDHACLKLGDCCEDFKSHCGVIDCLLSEWGPWSECDTKCGTGTRSRTRSILRAPENGGKHCASLTQKQGCEGYRCKSLHERKALSETAMLLPSEFSKSRRENDTTDIRRNLKLRYSDLYKHNRDHEYCIEFEVIKATKACRKDPVYKQLEVGERVVVKCDLEAFLPHDEKEEVSNNEIYRSDGNENLENETIENFKHKKSSSKSKSKYRCRGEGATGRNTRFSAMAIPSCRGKWMRLTVGQPKKCTHDDSQFIFV</sequence>
<dbReference type="InterPro" id="IPR039942">
    <property type="entry name" value="SBSPO"/>
</dbReference>
<feature type="chain" id="PRO_5012453022" evidence="5">
    <location>
        <begin position="35"/>
        <end position="326"/>
    </location>
</feature>
<dbReference type="PROSITE" id="PS00524">
    <property type="entry name" value="SMB_1"/>
    <property type="match status" value="1"/>
</dbReference>
<dbReference type="PROSITE" id="PS50092">
    <property type="entry name" value="TSP1"/>
    <property type="match status" value="1"/>
</dbReference>
<keyword evidence="2" id="KW-1015">Disulfide bond</keyword>
<name>A0A1J1HQV9_9DIPT</name>
<keyword evidence="8" id="KW-1185">Reference proteome</keyword>
<dbReference type="Gene3D" id="2.20.100.10">
    <property type="entry name" value="Thrombospondin type-1 (TSP1) repeat"/>
    <property type="match status" value="1"/>
</dbReference>
<feature type="signal peptide" evidence="5">
    <location>
        <begin position="1"/>
        <end position="34"/>
    </location>
</feature>
<feature type="compositionally biased region" description="Basic residues" evidence="4">
    <location>
        <begin position="267"/>
        <end position="280"/>
    </location>
</feature>
<dbReference type="InterPro" id="IPR036383">
    <property type="entry name" value="TSP1_rpt_sf"/>
</dbReference>
<dbReference type="InterPro" id="IPR036024">
    <property type="entry name" value="Somatomedin_B-like_dom_sf"/>
</dbReference>
<feature type="region of interest" description="Disordered" evidence="4">
    <location>
        <begin position="266"/>
        <end position="285"/>
    </location>
</feature>
<keyword evidence="3" id="KW-0325">Glycoprotein</keyword>
<gene>
    <name evidence="7" type="ORF">CLUMA_CG002358</name>
</gene>
<proteinExistence type="predicted"/>
<dbReference type="FunFam" id="2.20.100.10:FF:000120">
    <property type="entry name" value="Thrombospondin, type I, domain-containing 7Ab"/>
    <property type="match status" value="1"/>
</dbReference>
<evidence type="ECO:0000313" key="7">
    <source>
        <dbReference type="EMBL" id="CRK88601.1"/>
    </source>
</evidence>
<dbReference type="PROSITE" id="PS50958">
    <property type="entry name" value="SMB_2"/>
    <property type="match status" value="1"/>
</dbReference>
<dbReference type="PANTHER" id="PTHR20920">
    <property type="entry name" value="RPE-SPONDIN"/>
    <property type="match status" value="1"/>
</dbReference>
<dbReference type="Pfam" id="PF01033">
    <property type="entry name" value="Somatomedin_B"/>
    <property type="match status" value="1"/>
</dbReference>
<dbReference type="InterPro" id="IPR001212">
    <property type="entry name" value="Somatomedin_B_dom"/>
</dbReference>
<dbReference type="SMART" id="SM00209">
    <property type="entry name" value="TSP1"/>
    <property type="match status" value="1"/>
</dbReference>
<reference evidence="7 8" key="1">
    <citation type="submission" date="2015-04" db="EMBL/GenBank/DDBJ databases">
        <authorList>
            <person name="Syromyatnikov M.Y."/>
            <person name="Popov V.N."/>
        </authorList>
    </citation>
    <scope>NUCLEOTIDE SEQUENCE [LARGE SCALE GENOMIC DNA]</scope>
</reference>
<protein>
    <submittedName>
        <fullName evidence="7">CLUMA_CG002358, isoform A</fullName>
    </submittedName>
</protein>